<keyword evidence="3" id="KW-1185">Reference proteome</keyword>
<feature type="compositionally biased region" description="Low complexity" evidence="1">
    <location>
        <begin position="30"/>
        <end position="47"/>
    </location>
</feature>
<evidence type="ECO:0000313" key="2">
    <source>
        <dbReference type="EMBL" id="KAJ5106194.1"/>
    </source>
</evidence>
<dbReference type="AlphaFoldDB" id="A0A9W9FTQ2"/>
<comment type="caution">
    <text evidence="2">The sequence shown here is derived from an EMBL/GenBank/DDBJ whole genome shotgun (WGS) entry which is preliminary data.</text>
</comment>
<feature type="compositionally biased region" description="Polar residues" evidence="1">
    <location>
        <begin position="152"/>
        <end position="164"/>
    </location>
</feature>
<name>A0A9W9FTQ2_9EURO</name>
<reference evidence="2" key="2">
    <citation type="journal article" date="2023" name="IMA Fungus">
        <title>Comparative genomic study of the Penicillium genus elucidates a diverse pangenome and 15 lateral gene transfer events.</title>
        <authorList>
            <person name="Petersen C."/>
            <person name="Sorensen T."/>
            <person name="Nielsen M.R."/>
            <person name="Sondergaard T.E."/>
            <person name="Sorensen J.L."/>
            <person name="Fitzpatrick D.A."/>
            <person name="Frisvad J.C."/>
            <person name="Nielsen K.L."/>
        </authorList>
    </citation>
    <scope>NUCLEOTIDE SEQUENCE</scope>
    <source>
        <strain evidence="2">IBT 30069</strain>
    </source>
</reference>
<sequence>MPIPTRSASLREPRKPSSIARPTSSGLKAPTRPTTATTPTDTSSSSTKESNVSNRGRTLLPQRSNTGRDDVSGAQPRFPPVESRLLPRGETSPRRQQQVSSEGQGQGQGQGQAPRQPSSKTAATTTTSATANTAATPAPTRRQSLMRPGTLKVSSTRSNVSAQLPSKASASTSASASTPTFRPPSPRKPPMRSPAQSSAPRPPSPKKTEMLPPPRPARSASLRQPANTGAPLSSATRGHARHRSQLVPPSTKPIQPEPSQKPRAGFSTYQQHYSPKKPTAKPPTPTPGDTSSSTGLLIPTSWPDIAALQTELLQLSLFHSSALERHAEWKSESESQLRKKYNAVASQYRSTLGDEKMRQRHMNVRALGQWAEICREHNGPHGLSDQVQSLSQILQEVSDLLSSEMGGKYAHAVRVFEDWFNEAEDIRHRRETSRVLDRVEFIDPLDQSWKEEVRSLQAKLDLCARRLEALDIVGLHESEKLERSAFTRVARGLTESLQLMTQELRAMRTAESEMIRSERETVSRMATQMTSFPLEKSTGRVGIWKT</sequence>
<dbReference type="EMBL" id="JAPQKH010000003">
    <property type="protein sequence ID" value="KAJ5106194.1"/>
    <property type="molecule type" value="Genomic_DNA"/>
</dbReference>
<feature type="compositionally biased region" description="Low complexity" evidence="1">
    <location>
        <begin position="217"/>
        <end position="226"/>
    </location>
</feature>
<evidence type="ECO:0000313" key="3">
    <source>
        <dbReference type="Proteomes" id="UP001149165"/>
    </source>
</evidence>
<proteinExistence type="predicted"/>
<feature type="compositionally biased region" description="Low complexity" evidence="1">
    <location>
        <begin position="165"/>
        <end position="180"/>
    </location>
</feature>
<dbReference type="Proteomes" id="UP001149165">
    <property type="component" value="Unassembled WGS sequence"/>
</dbReference>
<gene>
    <name evidence="2" type="ORF">N7456_002869</name>
</gene>
<reference evidence="2" key="1">
    <citation type="submission" date="2022-11" db="EMBL/GenBank/DDBJ databases">
        <authorList>
            <person name="Petersen C."/>
        </authorList>
    </citation>
    <scope>NUCLEOTIDE SEQUENCE</scope>
    <source>
        <strain evidence="2">IBT 30069</strain>
    </source>
</reference>
<organism evidence="2 3">
    <name type="scientific">Penicillium angulare</name>
    <dbReference type="NCBI Taxonomy" id="116970"/>
    <lineage>
        <taxon>Eukaryota</taxon>
        <taxon>Fungi</taxon>
        <taxon>Dikarya</taxon>
        <taxon>Ascomycota</taxon>
        <taxon>Pezizomycotina</taxon>
        <taxon>Eurotiomycetes</taxon>
        <taxon>Eurotiomycetidae</taxon>
        <taxon>Eurotiales</taxon>
        <taxon>Aspergillaceae</taxon>
        <taxon>Penicillium</taxon>
    </lineage>
</organism>
<protein>
    <submittedName>
        <fullName evidence="2">Uncharacterized protein</fullName>
    </submittedName>
</protein>
<accession>A0A9W9FTQ2</accession>
<feature type="compositionally biased region" description="Low complexity" evidence="1">
    <location>
        <begin position="117"/>
        <end position="140"/>
    </location>
</feature>
<feature type="compositionally biased region" description="Pro residues" evidence="1">
    <location>
        <begin position="200"/>
        <end position="216"/>
    </location>
</feature>
<feature type="region of interest" description="Disordered" evidence="1">
    <location>
        <begin position="1"/>
        <end position="295"/>
    </location>
</feature>
<evidence type="ECO:0000256" key="1">
    <source>
        <dbReference type="SAM" id="MobiDB-lite"/>
    </source>
</evidence>
<dbReference type="OrthoDB" id="5429993at2759"/>
<feature type="compositionally biased region" description="Pro residues" evidence="1">
    <location>
        <begin position="181"/>
        <end position="192"/>
    </location>
</feature>
<feature type="compositionally biased region" description="Polar residues" evidence="1">
    <location>
        <begin position="48"/>
        <end position="65"/>
    </location>
</feature>